<comment type="cofactor">
    <cofactor evidence="1 11">
        <name>pyridoxal 5'-phosphate</name>
        <dbReference type="ChEBI" id="CHEBI:597326"/>
    </cofactor>
</comment>
<dbReference type="Gene3D" id="3.90.1150.10">
    <property type="entry name" value="Aspartate Aminotransferase, domain 1"/>
    <property type="match status" value="1"/>
</dbReference>
<dbReference type="InterPro" id="IPR005861">
    <property type="entry name" value="HisP_aminotrans"/>
</dbReference>
<evidence type="ECO:0000256" key="10">
    <source>
        <dbReference type="ARBA" id="ARBA00047481"/>
    </source>
</evidence>
<feature type="domain" description="Aminotransferase class I/classII large" evidence="12">
    <location>
        <begin position="42"/>
        <end position="369"/>
    </location>
</feature>
<keyword evidence="9 11" id="KW-0368">Histidine biosynthesis</keyword>
<gene>
    <name evidence="11 13" type="primary">hisC</name>
    <name evidence="13" type="ORF">DQK91_14605</name>
</gene>
<dbReference type="PANTHER" id="PTHR43643">
    <property type="entry name" value="HISTIDINOL-PHOSPHATE AMINOTRANSFERASE 2"/>
    <property type="match status" value="1"/>
</dbReference>
<comment type="catalytic activity">
    <reaction evidence="10 11">
        <text>L-histidinol phosphate + 2-oxoglutarate = 3-(imidazol-4-yl)-2-oxopropyl phosphate + L-glutamate</text>
        <dbReference type="Rhea" id="RHEA:23744"/>
        <dbReference type="ChEBI" id="CHEBI:16810"/>
        <dbReference type="ChEBI" id="CHEBI:29985"/>
        <dbReference type="ChEBI" id="CHEBI:57766"/>
        <dbReference type="ChEBI" id="CHEBI:57980"/>
        <dbReference type="EC" id="2.6.1.9"/>
    </reaction>
</comment>
<dbReference type="Gene3D" id="3.40.640.10">
    <property type="entry name" value="Type I PLP-dependent aspartate aminotransferase-like (Major domain)"/>
    <property type="match status" value="1"/>
</dbReference>
<evidence type="ECO:0000256" key="9">
    <source>
        <dbReference type="ARBA" id="ARBA00023102"/>
    </source>
</evidence>
<feature type="modified residue" description="N6-(pyridoxal phosphate)lysine" evidence="11">
    <location>
        <position position="235"/>
    </location>
</feature>
<comment type="caution">
    <text evidence="13">The sequence shown here is derived from an EMBL/GenBank/DDBJ whole genome shotgun (WGS) entry which is preliminary data.</text>
</comment>
<evidence type="ECO:0000259" key="12">
    <source>
        <dbReference type="Pfam" id="PF00155"/>
    </source>
</evidence>
<organism evidence="13 14">
    <name type="scientific">Oceanidesulfovibrio marinus</name>
    <dbReference type="NCBI Taxonomy" id="370038"/>
    <lineage>
        <taxon>Bacteria</taxon>
        <taxon>Pseudomonadati</taxon>
        <taxon>Thermodesulfobacteriota</taxon>
        <taxon>Desulfovibrionia</taxon>
        <taxon>Desulfovibrionales</taxon>
        <taxon>Desulfovibrionaceae</taxon>
        <taxon>Oceanidesulfovibrio</taxon>
    </lineage>
</organism>
<evidence type="ECO:0000256" key="3">
    <source>
        <dbReference type="ARBA" id="ARBA00007970"/>
    </source>
</evidence>
<evidence type="ECO:0000256" key="6">
    <source>
        <dbReference type="ARBA" id="ARBA00022605"/>
    </source>
</evidence>
<keyword evidence="7 11" id="KW-0808">Transferase</keyword>
<dbReference type="SUPFAM" id="SSF53383">
    <property type="entry name" value="PLP-dependent transferases"/>
    <property type="match status" value="1"/>
</dbReference>
<dbReference type="GO" id="GO:0004400">
    <property type="term" value="F:histidinol-phosphate transaminase activity"/>
    <property type="evidence" value="ECO:0007669"/>
    <property type="project" value="UniProtKB-UniRule"/>
</dbReference>
<evidence type="ECO:0000256" key="1">
    <source>
        <dbReference type="ARBA" id="ARBA00001933"/>
    </source>
</evidence>
<dbReference type="GO" id="GO:0030170">
    <property type="term" value="F:pyridoxal phosphate binding"/>
    <property type="evidence" value="ECO:0007669"/>
    <property type="project" value="InterPro"/>
</dbReference>
<dbReference type="EMBL" id="QMIF01000010">
    <property type="protein sequence ID" value="TVM32502.1"/>
    <property type="molecule type" value="Genomic_DNA"/>
</dbReference>
<keyword evidence="8 11" id="KW-0663">Pyridoxal phosphate</keyword>
<evidence type="ECO:0000256" key="5">
    <source>
        <dbReference type="ARBA" id="ARBA00022576"/>
    </source>
</evidence>
<protein>
    <recommendedName>
        <fullName evidence="11">Histidinol-phosphate aminotransferase</fullName>
        <ecNumber evidence="11">2.6.1.9</ecNumber>
    </recommendedName>
    <alternativeName>
        <fullName evidence="11">Imidazole acetol-phosphate transaminase</fullName>
    </alternativeName>
</protein>
<dbReference type="HAMAP" id="MF_01023">
    <property type="entry name" value="HisC_aminotrans_2"/>
    <property type="match status" value="1"/>
</dbReference>
<evidence type="ECO:0000256" key="8">
    <source>
        <dbReference type="ARBA" id="ARBA00022898"/>
    </source>
</evidence>
<dbReference type="OrthoDB" id="9813612at2"/>
<comment type="similarity">
    <text evidence="3 11">Belongs to the class-II pyridoxal-phosphate-dependent aminotransferase family. Histidinol-phosphate aminotransferase subfamily.</text>
</comment>
<comment type="pathway">
    <text evidence="2 11">Amino-acid biosynthesis; L-histidine biosynthesis; L-histidine from 5-phospho-alpha-D-ribose 1-diphosphate: step 7/9.</text>
</comment>
<dbReference type="RefSeq" id="WP_144306121.1">
    <property type="nucleotide sequence ID" value="NZ_QMIF01000010.1"/>
</dbReference>
<evidence type="ECO:0000313" key="13">
    <source>
        <dbReference type="EMBL" id="TVM32502.1"/>
    </source>
</evidence>
<dbReference type="EC" id="2.6.1.9" evidence="11"/>
<sequence length="377" mass="41779">MADQQKLPALVQALRPEVLDFEPYAAGLSIEEIRERYGLECVIKLASNENPLGVPPLVQKRLKASVGFAFRYPKPDTPRLCKAIAHRMDVDPSRVVVGNGSDEIIDILIRVRAVPGRDNVLAFKPCFSMYKLQSKFLGVEFRQVPVEADFTYDLDKLAAAVDEHTALVFVTSPDNPSGYAPKASQLEKFARSLPETCILVVDEAYMDFAVPEEEYSIRNLLGELDNLVILRTFSKVYGLAGLRLGYGMMHPALADYLWRVRLPFSVNLMAEEAGIAAIEDTCFYEATLKAVHTGREWLAAQLSALGCTPKPTQANFILFALPEGCPLSAKDVFEKLLERGIIIRPLGSYGLPDSLRVSIGAERENQAFIDNLKEVLA</sequence>
<proteinExistence type="inferred from homology"/>
<evidence type="ECO:0000256" key="7">
    <source>
        <dbReference type="ARBA" id="ARBA00022679"/>
    </source>
</evidence>
<dbReference type="InterPro" id="IPR015421">
    <property type="entry name" value="PyrdxlP-dep_Trfase_major"/>
</dbReference>
<name>A0A6P1ZEY7_9BACT</name>
<dbReference type="InterPro" id="IPR015424">
    <property type="entry name" value="PyrdxlP-dep_Trfase"/>
</dbReference>
<dbReference type="Pfam" id="PF00155">
    <property type="entry name" value="Aminotran_1_2"/>
    <property type="match status" value="1"/>
</dbReference>
<dbReference type="PANTHER" id="PTHR43643:SF6">
    <property type="entry name" value="HISTIDINOL-PHOSPHATE AMINOTRANSFERASE"/>
    <property type="match status" value="1"/>
</dbReference>
<dbReference type="CDD" id="cd00609">
    <property type="entry name" value="AAT_like"/>
    <property type="match status" value="1"/>
</dbReference>
<dbReference type="InterPro" id="IPR004839">
    <property type="entry name" value="Aminotransferase_I/II_large"/>
</dbReference>
<evidence type="ECO:0000256" key="11">
    <source>
        <dbReference type="HAMAP-Rule" id="MF_01023"/>
    </source>
</evidence>
<dbReference type="InterPro" id="IPR015422">
    <property type="entry name" value="PyrdxlP-dep_Trfase_small"/>
</dbReference>
<dbReference type="GO" id="GO:0000105">
    <property type="term" value="P:L-histidine biosynthetic process"/>
    <property type="evidence" value="ECO:0007669"/>
    <property type="project" value="UniProtKB-UniRule"/>
</dbReference>
<evidence type="ECO:0000256" key="2">
    <source>
        <dbReference type="ARBA" id="ARBA00005011"/>
    </source>
</evidence>
<evidence type="ECO:0000313" key="14">
    <source>
        <dbReference type="Proteomes" id="UP000434052"/>
    </source>
</evidence>
<evidence type="ECO:0000256" key="4">
    <source>
        <dbReference type="ARBA" id="ARBA00011738"/>
    </source>
</evidence>
<dbReference type="InterPro" id="IPR050106">
    <property type="entry name" value="HistidinolP_aminotransfase"/>
</dbReference>
<accession>A0A6P1ZEY7</accession>
<comment type="subunit">
    <text evidence="4 11">Homodimer.</text>
</comment>
<reference evidence="13 14" key="1">
    <citation type="submission" date="2018-06" db="EMBL/GenBank/DDBJ databases">
        <title>Complete genome of Desulfovibrio marinus P48SEP.</title>
        <authorList>
            <person name="Crispim J.S."/>
            <person name="Vidigal P.M.P."/>
            <person name="Silva L.C.F."/>
            <person name="Araujo L.C."/>
            <person name="Laguardia C.N."/>
            <person name="Dias R.S."/>
            <person name="Sousa M.P."/>
            <person name="Paula S.O."/>
            <person name="Silva C."/>
        </authorList>
    </citation>
    <scope>NUCLEOTIDE SEQUENCE [LARGE SCALE GENOMIC DNA]</scope>
    <source>
        <strain evidence="13 14">P48SEP</strain>
    </source>
</reference>
<dbReference type="Proteomes" id="UP000434052">
    <property type="component" value="Unassembled WGS sequence"/>
</dbReference>
<keyword evidence="5 11" id="KW-0032">Aminotransferase</keyword>
<dbReference type="AlphaFoldDB" id="A0A6P1ZEY7"/>
<dbReference type="UniPathway" id="UPA00031">
    <property type="reaction ID" value="UER00012"/>
</dbReference>
<dbReference type="NCBIfam" id="TIGR01141">
    <property type="entry name" value="hisC"/>
    <property type="match status" value="1"/>
</dbReference>
<keyword evidence="6 11" id="KW-0028">Amino-acid biosynthesis</keyword>